<evidence type="ECO:0000313" key="3">
    <source>
        <dbReference type="Proteomes" id="UP001301132"/>
    </source>
</evidence>
<reference evidence="2 3" key="1">
    <citation type="submission" date="2022-12" db="EMBL/GenBank/DDBJ databases">
        <authorList>
            <person name="Abashina T."/>
            <person name="Solyanikova I."/>
            <person name="Delegan Y."/>
        </authorList>
    </citation>
    <scope>NUCLEOTIDE SEQUENCE [LARGE SCALE GENOMIC DNA]</scope>
    <source>
        <strain evidence="2 3">IPS92ro</strain>
    </source>
</reference>
<proteinExistence type="predicted"/>
<feature type="region of interest" description="Disordered" evidence="1">
    <location>
        <begin position="1"/>
        <end position="29"/>
    </location>
</feature>
<evidence type="ECO:0000256" key="1">
    <source>
        <dbReference type="SAM" id="MobiDB-lite"/>
    </source>
</evidence>
<organism evidence="2 3">
    <name type="scientific">Streptomyces rubrogriseus</name>
    <dbReference type="NCBI Taxonomy" id="194673"/>
    <lineage>
        <taxon>Bacteria</taxon>
        <taxon>Bacillati</taxon>
        <taxon>Actinomycetota</taxon>
        <taxon>Actinomycetes</taxon>
        <taxon>Kitasatosporales</taxon>
        <taxon>Streptomycetaceae</taxon>
        <taxon>Streptomyces</taxon>
        <taxon>Streptomyces violaceoruber group</taxon>
    </lineage>
</organism>
<feature type="compositionally biased region" description="Pro residues" evidence="1">
    <location>
        <begin position="1"/>
        <end position="17"/>
    </location>
</feature>
<comment type="caution">
    <text evidence="2">The sequence shown here is derived from an EMBL/GenBank/DDBJ whole genome shotgun (WGS) entry which is preliminary data.</text>
</comment>
<sequence>MAAVPPRPPTSPSPPPESGTARTGAAPLDDPAQRLGLALVCAAADPALSGVLLVDLDPRLVDPVARLFGAVLAGAAEPARPPL</sequence>
<name>A0ABT4P9B3_9ACTN</name>
<feature type="non-terminal residue" evidence="2">
    <location>
        <position position="83"/>
    </location>
</feature>
<dbReference type="Proteomes" id="UP001301132">
    <property type="component" value="Unassembled WGS sequence"/>
</dbReference>
<accession>A0ABT4P9B3</accession>
<evidence type="ECO:0000313" key="2">
    <source>
        <dbReference type="EMBL" id="MCZ4637735.1"/>
    </source>
</evidence>
<keyword evidence="3" id="KW-1185">Reference proteome</keyword>
<gene>
    <name evidence="2" type="ORF">O3S69_27210</name>
</gene>
<protein>
    <submittedName>
        <fullName evidence="2">Magnesium chelatase</fullName>
    </submittedName>
</protein>
<dbReference type="EMBL" id="JAPWHU010000393">
    <property type="protein sequence ID" value="MCZ4637735.1"/>
    <property type="molecule type" value="Genomic_DNA"/>
</dbReference>